<dbReference type="GO" id="GO:0008270">
    <property type="term" value="F:zinc ion binding"/>
    <property type="evidence" value="ECO:0007669"/>
    <property type="project" value="UniProtKB-KW"/>
</dbReference>
<gene>
    <name evidence="10" type="ORF">ACHHYP_14248</name>
</gene>
<keyword evidence="11" id="KW-1185">Reference proteome</keyword>
<dbReference type="InterPro" id="IPR031127">
    <property type="entry name" value="E3_UB_ligase_RBR"/>
</dbReference>
<name>A0A1V9YDJ3_ACHHY</name>
<keyword evidence="4 7" id="KW-0863">Zinc-finger</keyword>
<dbReference type="SUPFAM" id="SSF57850">
    <property type="entry name" value="RING/U-box"/>
    <property type="match status" value="2"/>
</dbReference>
<dbReference type="Proteomes" id="UP000243579">
    <property type="component" value="Unassembled WGS sequence"/>
</dbReference>
<dbReference type="AlphaFoldDB" id="A0A1V9YDJ3"/>
<evidence type="ECO:0000313" key="10">
    <source>
        <dbReference type="EMBL" id="OQR83823.1"/>
    </source>
</evidence>
<protein>
    <recommendedName>
        <fullName evidence="12">RING-type domain-containing protein</fullName>
    </recommendedName>
</protein>
<evidence type="ECO:0008006" key="12">
    <source>
        <dbReference type="Google" id="ProtNLM"/>
    </source>
</evidence>
<dbReference type="Gene3D" id="3.30.40.10">
    <property type="entry name" value="Zinc/RING finger domain, C3HC4 (zinc finger)"/>
    <property type="match status" value="1"/>
</dbReference>
<feature type="domain" description="RING-type" evidence="9">
    <location>
        <begin position="34"/>
        <end position="312"/>
    </location>
</feature>
<dbReference type="GO" id="GO:0004842">
    <property type="term" value="F:ubiquitin-protein transferase activity"/>
    <property type="evidence" value="ECO:0007669"/>
    <property type="project" value="InterPro"/>
</dbReference>
<accession>A0A1V9YDJ3</accession>
<dbReference type="PANTHER" id="PTHR11685">
    <property type="entry name" value="RBR FAMILY RING FINGER AND IBR DOMAIN-CONTAINING"/>
    <property type="match status" value="1"/>
</dbReference>
<evidence type="ECO:0000256" key="5">
    <source>
        <dbReference type="ARBA" id="ARBA00022786"/>
    </source>
</evidence>
<reference evidence="10 11" key="1">
    <citation type="journal article" date="2014" name="Genome Biol. Evol.">
        <title>The secreted proteins of Achlya hypogyna and Thraustotheca clavata identify the ancestral oomycete secretome and reveal gene acquisitions by horizontal gene transfer.</title>
        <authorList>
            <person name="Misner I."/>
            <person name="Blouin N."/>
            <person name="Leonard G."/>
            <person name="Richards T.A."/>
            <person name="Lane C.E."/>
        </authorList>
    </citation>
    <scope>NUCLEOTIDE SEQUENCE [LARGE SCALE GENOMIC DNA]</scope>
    <source>
        <strain evidence="10 11">ATCC 48635</strain>
    </source>
</reference>
<dbReference type="InterPro" id="IPR044066">
    <property type="entry name" value="TRIAD_supradom"/>
</dbReference>
<evidence type="ECO:0000256" key="4">
    <source>
        <dbReference type="ARBA" id="ARBA00022771"/>
    </source>
</evidence>
<keyword evidence="3" id="KW-0677">Repeat</keyword>
<keyword evidence="1" id="KW-0808">Transferase</keyword>
<proteinExistence type="predicted"/>
<dbReference type="InterPro" id="IPR013083">
    <property type="entry name" value="Znf_RING/FYVE/PHD"/>
</dbReference>
<evidence type="ECO:0000313" key="11">
    <source>
        <dbReference type="Proteomes" id="UP000243579"/>
    </source>
</evidence>
<feature type="domain" description="RING-type" evidence="8">
    <location>
        <begin position="38"/>
        <end position="92"/>
    </location>
</feature>
<dbReference type="PROSITE" id="PS51873">
    <property type="entry name" value="TRIAD"/>
    <property type="match status" value="1"/>
</dbReference>
<dbReference type="OrthoDB" id="61228at2759"/>
<evidence type="ECO:0000256" key="3">
    <source>
        <dbReference type="ARBA" id="ARBA00022737"/>
    </source>
</evidence>
<evidence type="ECO:0000259" key="9">
    <source>
        <dbReference type="PROSITE" id="PS51873"/>
    </source>
</evidence>
<evidence type="ECO:0000256" key="1">
    <source>
        <dbReference type="ARBA" id="ARBA00022679"/>
    </source>
</evidence>
<dbReference type="InterPro" id="IPR001841">
    <property type="entry name" value="Znf_RING"/>
</dbReference>
<dbReference type="PROSITE" id="PS50089">
    <property type="entry name" value="ZF_RING_2"/>
    <property type="match status" value="1"/>
</dbReference>
<evidence type="ECO:0000256" key="6">
    <source>
        <dbReference type="ARBA" id="ARBA00022833"/>
    </source>
</evidence>
<sequence>MTEMEQPVSEPHGALRGQDKMDAHLAGNAVLAKTSLACQVCFELFPSEELVRKICGKTCPAVVCHSCLEEYMNTKLNDQIRGVPSKLTCPVCIQPVNLVRWKRRAPFVYMESILDNFSYHVEAACEILCPECHEVSTVLPDAQDRVYSIAMTRSYKSHVPALRAKCAAFCQHRISAAELVDYIIEVFDDYCDLVLESVVPLIHDTERRVTLVLYILHQDPFTFTACCDAAVCFRCKVAGHHEDQDCSAMFPNVDDVAQCPECNVFLVKGDGCNSMTCVCGACFEWDEEVVRYRMQSMTARHIAAFKRVSRFLQVRVWRSRYDLVLDELPFGFIDLKLRVGRTSAAFRQLWQRFKRVSPAPAPIATICHHLLRDQPTTGPSSKPDKALWA</sequence>
<evidence type="ECO:0000259" key="8">
    <source>
        <dbReference type="PROSITE" id="PS50089"/>
    </source>
</evidence>
<dbReference type="GO" id="GO:0016567">
    <property type="term" value="P:protein ubiquitination"/>
    <property type="evidence" value="ECO:0007669"/>
    <property type="project" value="InterPro"/>
</dbReference>
<organism evidence="10 11">
    <name type="scientific">Achlya hypogyna</name>
    <name type="common">Oomycete</name>
    <name type="synonym">Protoachlya hypogyna</name>
    <dbReference type="NCBI Taxonomy" id="1202772"/>
    <lineage>
        <taxon>Eukaryota</taxon>
        <taxon>Sar</taxon>
        <taxon>Stramenopiles</taxon>
        <taxon>Oomycota</taxon>
        <taxon>Saprolegniomycetes</taxon>
        <taxon>Saprolegniales</taxon>
        <taxon>Achlyaceae</taxon>
        <taxon>Achlya</taxon>
    </lineage>
</organism>
<comment type="caution">
    <text evidence="10">The sequence shown here is derived from an EMBL/GenBank/DDBJ whole genome shotgun (WGS) entry which is preliminary data.</text>
</comment>
<keyword evidence="6" id="KW-0862">Zinc</keyword>
<keyword evidence="2" id="KW-0479">Metal-binding</keyword>
<evidence type="ECO:0000256" key="2">
    <source>
        <dbReference type="ARBA" id="ARBA00022723"/>
    </source>
</evidence>
<evidence type="ECO:0000256" key="7">
    <source>
        <dbReference type="PROSITE-ProRule" id="PRU00175"/>
    </source>
</evidence>
<keyword evidence="5" id="KW-0833">Ubl conjugation pathway</keyword>
<dbReference type="EMBL" id="JNBR01002066">
    <property type="protein sequence ID" value="OQR83823.1"/>
    <property type="molecule type" value="Genomic_DNA"/>
</dbReference>